<keyword evidence="4" id="KW-1185">Reference proteome</keyword>
<dbReference type="InterPro" id="IPR006860">
    <property type="entry name" value="FecR"/>
</dbReference>
<dbReference type="Pfam" id="PF04773">
    <property type="entry name" value="FecR"/>
    <property type="match status" value="1"/>
</dbReference>
<dbReference type="EMBL" id="BSNZ01000022">
    <property type="protein sequence ID" value="GLQ85689.1"/>
    <property type="molecule type" value="Genomic_DNA"/>
</dbReference>
<protein>
    <recommendedName>
        <fullName evidence="5">FecR protein domain-containing protein</fullName>
    </recommendedName>
</protein>
<dbReference type="Pfam" id="PF16344">
    <property type="entry name" value="FecR_C"/>
    <property type="match status" value="1"/>
</dbReference>
<evidence type="ECO:0000259" key="1">
    <source>
        <dbReference type="Pfam" id="PF04773"/>
    </source>
</evidence>
<sequence>MFVLVLGIGVSWLEPVRWFADYTTRTGEIRTVQFNDGSLAELDTHAALSLRYTANERRVIVVGGQAYFTVAPVSGTEHRPFVVDAAGGTVTALGTQFMVARDGSDVDTIVTEHTVRVAKENHEGILRSVVVSKGQSVHFDRSGLHEPHAVSTATLTAWRTGQLVFDNVPLSDVIARLNRYRHGRIVLAKRSLATLRVSGVFACENIGGALTTISQELHVKTISAGTLVTVIY</sequence>
<proteinExistence type="predicted"/>
<organism evidence="3 4">
    <name type="scientific">Gluconobacter sphaericus NBRC 12467</name>
    <dbReference type="NCBI Taxonomy" id="1307951"/>
    <lineage>
        <taxon>Bacteria</taxon>
        <taxon>Pseudomonadati</taxon>
        <taxon>Pseudomonadota</taxon>
        <taxon>Alphaproteobacteria</taxon>
        <taxon>Acetobacterales</taxon>
        <taxon>Acetobacteraceae</taxon>
        <taxon>Gluconobacter</taxon>
    </lineage>
</organism>
<dbReference type="GO" id="GO:0016989">
    <property type="term" value="F:sigma factor antagonist activity"/>
    <property type="evidence" value="ECO:0007669"/>
    <property type="project" value="TreeGrafter"/>
</dbReference>
<dbReference type="AlphaFoldDB" id="A0AA37WD52"/>
<dbReference type="Proteomes" id="UP001156708">
    <property type="component" value="Unassembled WGS sequence"/>
</dbReference>
<comment type="caution">
    <text evidence="3">The sequence shown here is derived from an EMBL/GenBank/DDBJ whole genome shotgun (WGS) entry which is preliminary data.</text>
</comment>
<name>A0AA37WD52_9PROT</name>
<evidence type="ECO:0000259" key="2">
    <source>
        <dbReference type="Pfam" id="PF16344"/>
    </source>
</evidence>
<dbReference type="InterPro" id="IPR032508">
    <property type="entry name" value="FecR_C"/>
</dbReference>
<gene>
    <name evidence="3" type="ORF">GCM10007872_25990</name>
</gene>
<evidence type="ECO:0000313" key="3">
    <source>
        <dbReference type="EMBL" id="GLQ85689.1"/>
    </source>
</evidence>
<dbReference type="InterPro" id="IPR012373">
    <property type="entry name" value="Ferrdict_sens_TM"/>
</dbReference>
<feature type="domain" description="FecR protein" evidence="1">
    <location>
        <begin position="21"/>
        <end position="115"/>
    </location>
</feature>
<feature type="domain" description="Protein FecR C-terminal" evidence="2">
    <location>
        <begin position="163"/>
        <end position="221"/>
    </location>
</feature>
<dbReference type="Gene3D" id="3.55.50.30">
    <property type="match status" value="1"/>
</dbReference>
<accession>A0AA37WD52</accession>
<dbReference type="PANTHER" id="PTHR30273:SF2">
    <property type="entry name" value="PROTEIN FECR"/>
    <property type="match status" value="1"/>
</dbReference>
<evidence type="ECO:0000313" key="4">
    <source>
        <dbReference type="Proteomes" id="UP001156708"/>
    </source>
</evidence>
<dbReference type="Gene3D" id="2.60.120.1440">
    <property type="match status" value="1"/>
</dbReference>
<evidence type="ECO:0008006" key="5">
    <source>
        <dbReference type="Google" id="ProtNLM"/>
    </source>
</evidence>
<reference evidence="4" key="1">
    <citation type="journal article" date="2019" name="Int. J. Syst. Evol. Microbiol.">
        <title>The Global Catalogue of Microorganisms (GCM) 10K type strain sequencing project: providing services to taxonomists for standard genome sequencing and annotation.</title>
        <authorList>
            <consortium name="The Broad Institute Genomics Platform"/>
            <consortium name="The Broad Institute Genome Sequencing Center for Infectious Disease"/>
            <person name="Wu L."/>
            <person name="Ma J."/>
        </authorList>
    </citation>
    <scope>NUCLEOTIDE SEQUENCE [LARGE SCALE GENOMIC DNA]</scope>
    <source>
        <strain evidence="4">NBRC 12467</strain>
    </source>
</reference>
<dbReference type="PANTHER" id="PTHR30273">
    <property type="entry name" value="PERIPLASMIC SIGNAL SENSOR AND SIGMA FACTOR ACTIVATOR FECR-RELATED"/>
    <property type="match status" value="1"/>
</dbReference>